<dbReference type="PANTHER" id="PTHR28055">
    <property type="entry name" value="ALTERED INHERITANCE OF MITOCHONDRIA PROTEIN 41, MITOCHONDRIAL"/>
    <property type="match status" value="1"/>
</dbReference>
<gene>
    <name evidence="1" type="ORF">H9779_02920</name>
</gene>
<dbReference type="Pfam" id="PF09424">
    <property type="entry name" value="YqeY"/>
    <property type="match status" value="1"/>
</dbReference>
<reference evidence="1" key="1">
    <citation type="journal article" date="2021" name="PeerJ">
        <title>Extensive microbial diversity within the chicken gut microbiome revealed by metagenomics and culture.</title>
        <authorList>
            <person name="Gilroy R."/>
            <person name="Ravi A."/>
            <person name="Getino M."/>
            <person name="Pursley I."/>
            <person name="Horton D.L."/>
            <person name="Alikhan N.F."/>
            <person name="Baker D."/>
            <person name="Gharbi K."/>
            <person name="Hall N."/>
            <person name="Watson M."/>
            <person name="Adriaenssens E.M."/>
            <person name="Foster-Nyarko E."/>
            <person name="Jarju S."/>
            <person name="Secka A."/>
            <person name="Antonio M."/>
            <person name="Oren A."/>
            <person name="Chaudhuri R.R."/>
            <person name="La Ragione R."/>
            <person name="Hildebrand F."/>
            <person name="Pallen M.J."/>
        </authorList>
    </citation>
    <scope>NUCLEOTIDE SEQUENCE</scope>
    <source>
        <strain evidence="1">CHK169-11906</strain>
    </source>
</reference>
<evidence type="ECO:0000313" key="2">
    <source>
        <dbReference type="Proteomes" id="UP000824259"/>
    </source>
</evidence>
<dbReference type="PANTHER" id="PTHR28055:SF1">
    <property type="entry name" value="ALTERED INHERITANCE OF MITOCHONDRIA PROTEIN 41, MITOCHONDRIAL"/>
    <property type="match status" value="1"/>
</dbReference>
<dbReference type="Gene3D" id="1.10.1510.10">
    <property type="entry name" value="Uncharacterised protein YqeY/AIM41 PF09424, N-terminal domain"/>
    <property type="match status" value="1"/>
</dbReference>
<evidence type="ECO:0000313" key="1">
    <source>
        <dbReference type="EMBL" id="HJA98538.1"/>
    </source>
</evidence>
<comment type="caution">
    <text evidence="1">The sequence shown here is derived from an EMBL/GenBank/DDBJ whole genome shotgun (WGS) entry which is preliminary data.</text>
</comment>
<protein>
    <submittedName>
        <fullName evidence="1">GatB/YqeY domain-containing protein</fullName>
    </submittedName>
</protein>
<dbReference type="AlphaFoldDB" id="A0A9D2IDX0"/>
<dbReference type="Proteomes" id="UP000824259">
    <property type="component" value="Unassembled WGS sequence"/>
</dbReference>
<dbReference type="GO" id="GO:0016884">
    <property type="term" value="F:carbon-nitrogen ligase activity, with glutamine as amido-N-donor"/>
    <property type="evidence" value="ECO:0007669"/>
    <property type="project" value="InterPro"/>
</dbReference>
<sequence length="149" mass="16119">MSLEQQISKGIMEAMKAKDTVRLMTLRNVKKVILEAKSASAGIAELSDEEVIKIIGKLAKQGTDSANIYTQQNRPDLAAEESAQVAVLQEYLPKQMTPEELTAAVREIITEVGATSMKEMGKVMGVASKRLAGRADGKEISAKVKELLS</sequence>
<dbReference type="SUPFAM" id="SSF89095">
    <property type="entry name" value="GatB/YqeY motif"/>
    <property type="match status" value="1"/>
</dbReference>
<organism evidence="1 2">
    <name type="scientific">Candidatus Alistipes avicola</name>
    <dbReference type="NCBI Taxonomy" id="2838432"/>
    <lineage>
        <taxon>Bacteria</taxon>
        <taxon>Pseudomonadati</taxon>
        <taxon>Bacteroidota</taxon>
        <taxon>Bacteroidia</taxon>
        <taxon>Bacteroidales</taxon>
        <taxon>Rikenellaceae</taxon>
        <taxon>Alistipes</taxon>
    </lineage>
</organism>
<dbReference type="InterPro" id="IPR019004">
    <property type="entry name" value="YqeY/Aim41"/>
</dbReference>
<dbReference type="InterPro" id="IPR003789">
    <property type="entry name" value="Asn/Gln_tRNA_amidoTrase-B-like"/>
</dbReference>
<reference evidence="1" key="2">
    <citation type="submission" date="2021-04" db="EMBL/GenBank/DDBJ databases">
        <authorList>
            <person name="Gilroy R."/>
        </authorList>
    </citation>
    <scope>NUCLEOTIDE SEQUENCE</scope>
    <source>
        <strain evidence="1">CHK169-11906</strain>
    </source>
</reference>
<proteinExistence type="predicted"/>
<accession>A0A9D2IDX0</accession>
<name>A0A9D2IDX0_9BACT</name>
<dbReference type="InterPro" id="IPR023168">
    <property type="entry name" value="GatB_Yqey_C_2"/>
</dbReference>
<dbReference type="EMBL" id="DWYR01000009">
    <property type="protein sequence ID" value="HJA98538.1"/>
    <property type="molecule type" value="Genomic_DNA"/>
</dbReference>
<dbReference type="InterPro" id="IPR042184">
    <property type="entry name" value="YqeY/Aim41_N"/>
</dbReference>
<dbReference type="Gene3D" id="1.10.10.410">
    <property type="match status" value="1"/>
</dbReference>